<dbReference type="GO" id="GO:0070006">
    <property type="term" value="F:metalloaminopeptidase activity"/>
    <property type="evidence" value="ECO:0007669"/>
    <property type="project" value="InterPro"/>
</dbReference>
<dbReference type="AlphaFoldDB" id="A0A645EW41"/>
<dbReference type="InterPro" id="IPR000994">
    <property type="entry name" value="Pept_M24"/>
</dbReference>
<evidence type="ECO:0000259" key="3">
    <source>
        <dbReference type="Pfam" id="PF16188"/>
    </source>
</evidence>
<dbReference type="SUPFAM" id="SSF55920">
    <property type="entry name" value="Creatinase/aminopeptidase"/>
    <property type="match status" value="1"/>
</dbReference>
<sequence>MERPNPTILMKAMKNQVELSNIREAHIKDGVAVTRFMRWIKQHAGEDTLTELSATDQLTAFRKEQDGYYWDSFEPICAYRDHAAMMHYTSTPETDVVMKPGALFLNDTGGNYSEGSTDITRTFAVGSVSQELKVHFTAVLRAMLRLASANFLYGCTGYNLDILARGPVWDLGIDFRCGTGHGVGYMLSIHEPPTGFRWYVVPAKNETHPLEEGMVLTDEPGIYVEGSHGIRLENEMVVQKGEANEYGQFMHFETLTFVPFDLDAIDPALMNDQERAWLNNYHRTVYDKLAPRMTADEREWLARYTRAI</sequence>
<organism evidence="4">
    <name type="scientific">bioreactor metagenome</name>
    <dbReference type="NCBI Taxonomy" id="1076179"/>
    <lineage>
        <taxon>unclassified sequences</taxon>
        <taxon>metagenomes</taxon>
        <taxon>ecological metagenomes</taxon>
    </lineage>
</organism>
<dbReference type="PANTHER" id="PTHR43763:SF6">
    <property type="entry name" value="XAA-PRO AMINOPEPTIDASE 1"/>
    <property type="match status" value="1"/>
</dbReference>
<dbReference type="PANTHER" id="PTHR43763">
    <property type="entry name" value="XAA-PRO AMINOPEPTIDASE 1"/>
    <property type="match status" value="1"/>
</dbReference>
<proteinExistence type="inferred from homology"/>
<accession>A0A645EW41</accession>
<dbReference type="EMBL" id="VSSQ01051553">
    <property type="protein sequence ID" value="MPN05646.1"/>
    <property type="molecule type" value="Genomic_DNA"/>
</dbReference>
<evidence type="ECO:0000313" key="4">
    <source>
        <dbReference type="EMBL" id="MPN05646.1"/>
    </source>
</evidence>
<dbReference type="InterPro" id="IPR050422">
    <property type="entry name" value="X-Pro_aminopeptidase_P"/>
</dbReference>
<feature type="domain" description="Peptidase M24" evidence="2">
    <location>
        <begin position="21"/>
        <end position="239"/>
    </location>
</feature>
<dbReference type="CDD" id="cd01085">
    <property type="entry name" value="APP"/>
    <property type="match status" value="1"/>
</dbReference>
<dbReference type="Gene3D" id="3.90.230.10">
    <property type="entry name" value="Creatinase/methionine aminopeptidase superfamily"/>
    <property type="match status" value="1"/>
</dbReference>
<gene>
    <name evidence="4" type="ORF">SDC9_152897</name>
</gene>
<evidence type="ECO:0000259" key="2">
    <source>
        <dbReference type="Pfam" id="PF00557"/>
    </source>
</evidence>
<name>A0A645EW41_9ZZZZ</name>
<reference evidence="4" key="1">
    <citation type="submission" date="2019-08" db="EMBL/GenBank/DDBJ databases">
        <authorList>
            <person name="Kucharzyk K."/>
            <person name="Murdoch R.W."/>
            <person name="Higgins S."/>
            <person name="Loffler F."/>
        </authorList>
    </citation>
    <scope>NUCLEOTIDE SEQUENCE</scope>
</reference>
<protein>
    <submittedName>
        <fullName evidence="4">Uncharacterized protein</fullName>
    </submittedName>
</protein>
<comment type="similarity">
    <text evidence="1">Belongs to the peptidase M24B family.</text>
</comment>
<feature type="domain" description="Peptidase M24 C-terminal" evidence="3">
    <location>
        <begin position="248"/>
        <end position="308"/>
    </location>
</feature>
<evidence type="ECO:0000256" key="1">
    <source>
        <dbReference type="ARBA" id="ARBA00008766"/>
    </source>
</evidence>
<dbReference type="InterPro" id="IPR033740">
    <property type="entry name" value="Pept_M24B"/>
</dbReference>
<comment type="caution">
    <text evidence="4">The sequence shown here is derived from an EMBL/GenBank/DDBJ whole genome shotgun (WGS) entry which is preliminary data.</text>
</comment>
<dbReference type="FunFam" id="3.90.230.10:FF:000009">
    <property type="entry name" value="xaa-Pro aminopeptidase 2"/>
    <property type="match status" value="1"/>
</dbReference>
<dbReference type="Pfam" id="PF16188">
    <property type="entry name" value="Peptidase_M24_C"/>
    <property type="match status" value="1"/>
</dbReference>
<dbReference type="InterPro" id="IPR036005">
    <property type="entry name" value="Creatinase/aminopeptidase-like"/>
</dbReference>
<dbReference type="InterPro" id="IPR032416">
    <property type="entry name" value="Peptidase_M24_C"/>
</dbReference>
<dbReference type="Pfam" id="PF00557">
    <property type="entry name" value="Peptidase_M24"/>
    <property type="match status" value="1"/>
</dbReference>